<keyword evidence="2" id="KW-1133">Transmembrane helix</keyword>
<organism evidence="4 5">
    <name type="scientific">candidate division KSB3 bacterium</name>
    <dbReference type="NCBI Taxonomy" id="2044937"/>
    <lineage>
        <taxon>Bacteria</taxon>
        <taxon>candidate division KSB3</taxon>
    </lineage>
</organism>
<reference evidence="4" key="1">
    <citation type="submission" date="2019-11" db="EMBL/GenBank/DDBJ databases">
        <title>Microbial mats filling the niche in hypersaline microbial mats.</title>
        <authorList>
            <person name="Wong H.L."/>
            <person name="Macleod F.I."/>
            <person name="White R.A. III"/>
            <person name="Burns B.P."/>
        </authorList>
    </citation>
    <scope>NUCLEOTIDE SEQUENCE</scope>
    <source>
        <strain evidence="4">Rbin_158</strain>
    </source>
</reference>
<dbReference type="AlphaFoldDB" id="A0A9D5K0V9"/>
<proteinExistence type="predicted"/>
<dbReference type="GO" id="GO:0042834">
    <property type="term" value="F:peptidoglycan binding"/>
    <property type="evidence" value="ECO:0007669"/>
    <property type="project" value="InterPro"/>
</dbReference>
<protein>
    <recommendedName>
        <fullName evidence="3">SPOR domain-containing protein</fullName>
    </recommendedName>
</protein>
<evidence type="ECO:0000313" key="5">
    <source>
        <dbReference type="Proteomes" id="UP000649604"/>
    </source>
</evidence>
<dbReference type="EMBL" id="WJJP01000725">
    <property type="protein sequence ID" value="MBD3327371.1"/>
    <property type="molecule type" value="Genomic_DNA"/>
</dbReference>
<gene>
    <name evidence="4" type="ORF">GF339_22485</name>
</gene>
<dbReference type="Gene3D" id="3.30.70.1070">
    <property type="entry name" value="Sporulation related repeat"/>
    <property type="match status" value="1"/>
</dbReference>
<sequence length="470" mass="52312">MRRGSSFLGGSIIGIVVWVVFLMAQAFANPGSVTDLSEWDVTSYKVNLRDHRGGSGDIQTDQHGWIHLGANHLEGGDIIYHVQVGRLQRSDILEVWIDGYSTSNALDIGPTVFIGTGKNRFEQITRMSGDAWRPFVFRFADDAVYGDVTDPSNRNENWRIRYPSSKYETRRIDKAPSELLDQGVLPLRVSVTGAEDFIIKRIEVVVYRAQRGLYRGGLYIVNLAPAKVQRGDLVTLHLNHPLPEDDRQIEFFIIDPQGQEHRVSPRILNADRDKIGIHTETFPFSGSGRYQVKLVDLSDREQRYTDIEQFDYVRPRPKPVVQRPKQPEPVIPYPPVGLPPVPDAPPAFIVPVVPQSPQPPVIVGPPGIPGPPMMSPPSVAPAPPPTPAPPPSYAGGYTIQIGAYRVQASAVSLMQKLRGYGYDAYISEGYKGAQRLFRVRVGRYASKALANQDARRLQSSGFDTWITNLS</sequence>
<feature type="domain" description="SPOR" evidence="3">
    <location>
        <begin position="391"/>
        <end position="469"/>
    </location>
</feature>
<feature type="transmembrane region" description="Helical" evidence="2">
    <location>
        <begin position="7"/>
        <end position="28"/>
    </location>
</feature>
<dbReference type="Proteomes" id="UP000649604">
    <property type="component" value="Unassembled WGS sequence"/>
</dbReference>
<evidence type="ECO:0000256" key="2">
    <source>
        <dbReference type="SAM" id="Phobius"/>
    </source>
</evidence>
<evidence type="ECO:0000259" key="3">
    <source>
        <dbReference type="PROSITE" id="PS51724"/>
    </source>
</evidence>
<dbReference type="InterPro" id="IPR036680">
    <property type="entry name" value="SPOR-like_sf"/>
</dbReference>
<keyword evidence="2" id="KW-0812">Transmembrane</keyword>
<dbReference type="Pfam" id="PF05036">
    <property type="entry name" value="SPOR"/>
    <property type="match status" value="1"/>
</dbReference>
<dbReference type="PROSITE" id="PS51724">
    <property type="entry name" value="SPOR"/>
    <property type="match status" value="1"/>
</dbReference>
<dbReference type="SUPFAM" id="SSF110997">
    <property type="entry name" value="Sporulation related repeat"/>
    <property type="match status" value="1"/>
</dbReference>
<evidence type="ECO:0000313" key="4">
    <source>
        <dbReference type="EMBL" id="MBD3327371.1"/>
    </source>
</evidence>
<keyword evidence="2" id="KW-0472">Membrane</keyword>
<name>A0A9D5K0V9_9BACT</name>
<evidence type="ECO:0000256" key="1">
    <source>
        <dbReference type="SAM" id="MobiDB-lite"/>
    </source>
</evidence>
<dbReference type="InterPro" id="IPR007730">
    <property type="entry name" value="SPOR-like_dom"/>
</dbReference>
<accession>A0A9D5K0V9</accession>
<feature type="region of interest" description="Disordered" evidence="1">
    <location>
        <begin position="368"/>
        <end position="387"/>
    </location>
</feature>
<comment type="caution">
    <text evidence="4">The sequence shown here is derived from an EMBL/GenBank/DDBJ whole genome shotgun (WGS) entry which is preliminary data.</text>
</comment>